<dbReference type="EMBL" id="DXGJ01000065">
    <property type="protein sequence ID" value="HIW72672.1"/>
    <property type="molecule type" value="Genomic_DNA"/>
</dbReference>
<reference evidence="2" key="2">
    <citation type="submission" date="2021-04" db="EMBL/GenBank/DDBJ databases">
        <authorList>
            <person name="Gilroy R."/>
        </authorList>
    </citation>
    <scope>NUCLEOTIDE SEQUENCE</scope>
    <source>
        <strain evidence="2">CHK173-259</strain>
    </source>
</reference>
<feature type="domain" description="IrrE N-terminal-like" evidence="1">
    <location>
        <begin position="26"/>
        <end position="124"/>
    </location>
</feature>
<reference evidence="2" key="1">
    <citation type="journal article" date="2021" name="PeerJ">
        <title>Extensive microbial diversity within the chicken gut microbiome revealed by metagenomics and culture.</title>
        <authorList>
            <person name="Gilroy R."/>
            <person name="Ravi A."/>
            <person name="Getino M."/>
            <person name="Pursley I."/>
            <person name="Horton D.L."/>
            <person name="Alikhan N.F."/>
            <person name="Baker D."/>
            <person name="Gharbi K."/>
            <person name="Hall N."/>
            <person name="Watson M."/>
            <person name="Adriaenssens E.M."/>
            <person name="Foster-Nyarko E."/>
            <person name="Jarju S."/>
            <person name="Secka A."/>
            <person name="Antonio M."/>
            <person name="Oren A."/>
            <person name="Chaudhuri R.R."/>
            <person name="La Ragione R."/>
            <person name="Hildebrand F."/>
            <person name="Pallen M.J."/>
        </authorList>
    </citation>
    <scope>NUCLEOTIDE SEQUENCE</scope>
    <source>
        <strain evidence="2">CHK173-259</strain>
    </source>
</reference>
<dbReference type="AlphaFoldDB" id="A0A9D1U5P0"/>
<evidence type="ECO:0000313" key="2">
    <source>
        <dbReference type="EMBL" id="HIW72672.1"/>
    </source>
</evidence>
<evidence type="ECO:0000259" key="1">
    <source>
        <dbReference type="Pfam" id="PF06114"/>
    </source>
</evidence>
<protein>
    <submittedName>
        <fullName evidence="2">ImmA/IrrE family metallo-endopeptidase</fullName>
    </submittedName>
</protein>
<evidence type="ECO:0000313" key="3">
    <source>
        <dbReference type="Proteomes" id="UP000886822"/>
    </source>
</evidence>
<dbReference type="Gene3D" id="1.10.10.2910">
    <property type="match status" value="1"/>
</dbReference>
<organism evidence="2 3">
    <name type="scientific">Candidatus Levilactobacillus faecigallinarum</name>
    <dbReference type="NCBI Taxonomy" id="2838638"/>
    <lineage>
        <taxon>Bacteria</taxon>
        <taxon>Bacillati</taxon>
        <taxon>Bacillota</taxon>
        <taxon>Bacilli</taxon>
        <taxon>Lactobacillales</taxon>
        <taxon>Lactobacillaceae</taxon>
        <taxon>Levilactobacillus</taxon>
    </lineage>
</organism>
<dbReference type="Pfam" id="PF06114">
    <property type="entry name" value="Peptidase_M78"/>
    <property type="match status" value="1"/>
</dbReference>
<gene>
    <name evidence="2" type="ORF">H9875_08625</name>
</gene>
<accession>A0A9D1U5P0</accession>
<proteinExistence type="predicted"/>
<dbReference type="InterPro" id="IPR010359">
    <property type="entry name" value="IrrE_HExxH"/>
</dbReference>
<dbReference type="Proteomes" id="UP000886822">
    <property type="component" value="Unassembled WGS sequence"/>
</dbReference>
<comment type="caution">
    <text evidence="2">The sequence shown here is derived from an EMBL/GenBank/DDBJ whole genome shotgun (WGS) entry which is preliminary data.</text>
</comment>
<name>A0A9D1U5P0_9LACO</name>
<sequence length="155" mass="17715">MQREQIRNIAINLVKKYQTNDPFKLCKYLAIPVYYLELGDNIMGYRTDMYGVSSIVINSSLNASEQRITCGHELGHDQCGHNDDTDFLRKSSLYSQVYKGEFEANTFMVELMLAKSDLDDIDTQEGVLRSLSIPAWAANYVDWAHVKKMLVVANH</sequence>